<comment type="subcellular location">
    <subcellularLocation>
        <location evidence="1 7">Cell membrane</location>
        <topology evidence="1 7">Multi-pass membrane protein</topology>
    </subcellularLocation>
</comment>
<dbReference type="EMBL" id="LFWU01000119">
    <property type="protein sequence ID" value="KON30638.1"/>
    <property type="molecule type" value="Genomic_DNA"/>
</dbReference>
<gene>
    <name evidence="8" type="ORF">AC477_04815</name>
</gene>
<keyword evidence="5 7" id="KW-1133">Transmembrane helix</keyword>
<evidence type="ECO:0000313" key="9">
    <source>
        <dbReference type="Proteomes" id="UP000037237"/>
    </source>
</evidence>
<evidence type="ECO:0000256" key="1">
    <source>
        <dbReference type="ARBA" id="ARBA00004651"/>
    </source>
</evidence>
<keyword evidence="4 7" id="KW-0812">Transmembrane</keyword>
<evidence type="ECO:0000256" key="5">
    <source>
        <dbReference type="ARBA" id="ARBA00022989"/>
    </source>
</evidence>
<comment type="caution">
    <text evidence="7">Lacks conserved residue(s) required for the propagation of feature annotation.</text>
</comment>
<feature type="transmembrane region" description="Helical" evidence="7">
    <location>
        <begin position="34"/>
        <end position="59"/>
    </location>
</feature>
<evidence type="ECO:0000256" key="6">
    <source>
        <dbReference type="ARBA" id="ARBA00023136"/>
    </source>
</evidence>
<dbReference type="AlphaFoldDB" id="A0A0M0BPZ2"/>
<sequence length="186" mass="20267">MVIALFIVVDPLGNVPIFMGLTENMDNSQRRRTFRLATITGLILLTFFSLVGQNILILFGISLDSFMIAGGILLLIVAIRLLVLGSWSEKTVISESVGAVPIGCPLLVGPGAITTSILNLQTSDIFITLLSVLFTFIIVWLILRYIDPIYRILGKNGSLVITRVMALLIASIAVQYILQGVKTSFL</sequence>
<dbReference type="PANTHER" id="PTHR33508">
    <property type="entry name" value="UPF0056 MEMBRANE PROTEIN YHCE"/>
    <property type="match status" value="1"/>
</dbReference>
<evidence type="ECO:0000256" key="7">
    <source>
        <dbReference type="RuleBase" id="RU362048"/>
    </source>
</evidence>
<dbReference type="GO" id="GO:0005886">
    <property type="term" value="C:plasma membrane"/>
    <property type="evidence" value="ECO:0007669"/>
    <property type="project" value="UniProtKB-SubCell"/>
</dbReference>
<feature type="transmembrane region" description="Helical" evidence="7">
    <location>
        <begin position="65"/>
        <end position="85"/>
    </location>
</feature>
<feature type="transmembrane region" description="Helical" evidence="7">
    <location>
        <begin position="125"/>
        <end position="146"/>
    </location>
</feature>
<proteinExistence type="inferred from homology"/>
<feature type="transmembrane region" description="Helical" evidence="7">
    <location>
        <begin position="158"/>
        <end position="178"/>
    </location>
</feature>
<reference evidence="8 9" key="1">
    <citation type="submission" date="2015-06" db="EMBL/GenBank/DDBJ databases">
        <title>New insights into the roles of widespread benthic archaea in carbon and nitrogen cycling.</title>
        <authorList>
            <person name="Lazar C.S."/>
            <person name="Baker B.J."/>
            <person name="Seitz K.W."/>
            <person name="Hyde A.S."/>
            <person name="Dick G.J."/>
            <person name="Hinrichs K.-U."/>
            <person name="Teske A.P."/>
        </authorList>
    </citation>
    <scope>NUCLEOTIDE SEQUENCE [LARGE SCALE GENOMIC DNA]</scope>
    <source>
        <strain evidence="8">SG8-32-1</strain>
    </source>
</reference>
<keyword evidence="3" id="KW-1003">Cell membrane</keyword>
<organism evidence="8 9">
    <name type="scientific">miscellaneous Crenarchaeota group-1 archaeon SG8-32-1</name>
    <dbReference type="NCBI Taxonomy" id="1685124"/>
    <lineage>
        <taxon>Archaea</taxon>
        <taxon>Candidatus Bathyarchaeota</taxon>
        <taxon>MCG-1</taxon>
    </lineage>
</organism>
<dbReference type="InterPro" id="IPR002771">
    <property type="entry name" value="Multi_antbiot-R_MarC"/>
</dbReference>
<dbReference type="PANTHER" id="PTHR33508:SF1">
    <property type="entry name" value="UPF0056 MEMBRANE PROTEIN YHCE"/>
    <property type="match status" value="1"/>
</dbReference>
<comment type="caution">
    <text evidence="8">The sequence shown here is derived from an EMBL/GenBank/DDBJ whole genome shotgun (WGS) entry which is preliminary data.</text>
</comment>
<evidence type="ECO:0000256" key="3">
    <source>
        <dbReference type="ARBA" id="ARBA00022475"/>
    </source>
</evidence>
<accession>A0A0M0BPZ2</accession>
<evidence type="ECO:0000256" key="2">
    <source>
        <dbReference type="ARBA" id="ARBA00009784"/>
    </source>
</evidence>
<feature type="transmembrane region" description="Helical" evidence="7">
    <location>
        <begin position="97"/>
        <end position="119"/>
    </location>
</feature>
<dbReference type="Pfam" id="PF01914">
    <property type="entry name" value="MarC"/>
    <property type="match status" value="1"/>
</dbReference>
<name>A0A0M0BPZ2_9ARCH</name>
<keyword evidence="6 7" id="KW-0472">Membrane</keyword>
<evidence type="ECO:0000313" key="8">
    <source>
        <dbReference type="EMBL" id="KON30638.1"/>
    </source>
</evidence>
<evidence type="ECO:0000256" key="4">
    <source>
        <dbReference type="ARBA" id="ARBA00022692"/>
    </source>
</evidence>
<dbReference type="NCBIfam" id="TIGR00427">
    <property type="entry name" value="NAAT family transporter"/>
    <property type="match status" value="1"/>
</dbReference>
<comment type="similarity">
    <text evidence="2 7">Belongs to the UPF0056 (MarC) family.</text>
</comment>
<protein>
    <recommendedName>
        <fullName evidence="7">UPF0056 membrane protein</fullName>
    </recommendedName>
</protein>
<dbReference type="Proteomes" id="UP000037237">
    <property type="component" value="Unassembled WGS sequence"/>
</dbReference>